<feature type="transmembrane region" description="Helical" evidence="9">
    <location>
        <begin position="89"/>
        <end position="115"/>
    </location>
</feature>
<protein>
    <submittedName>
        <fullName evidence="12">High affinity potassium transporter</fullName>
    </submittedName>
</protein>
<evidence type="ECO:0000259" key="10">
    <source>
        <dbReference type="Pfam" id="PF02705"/>
    </source>
</evidence>
<dbReference type="Pfam" id="PF22776">
    <property type="entry name" value="K_trans_C"/>
    <property type="match status" value="1"/>
</dbReference>
<dbReference type="NCBIfam" id="TIGR00794">
    <property type="entry name" value="kup"/>
    <property type="match status" value="1"/>
</dbReference>
<feature type="domain" description="K+ potassium transporter integral membrane" evidence="10">
    <location>
        <begin position="56"/>
        <end position="550"/>
    </location>
</feature>
<evidence type="ECO:0000256" key="1">
    <source>
        <dbReference type="ARBA" id="ARBA00004141"/>
    </source>
</evidence>
<keyword evidence="6 9" id="KW-1133">Transmembrane helix</keyword>
<dbReference type="Pfam" id="PF02705">
    <property type="entry name" value="K_trans"/>
    <property type="match status" value="1"/>
</dbReference>
<name>A0ABP0EG52_9ASCO</name>
<evidence type="ECO:0000256" key="4">
    <source>
        <dbReference type="ARBA" id="ARBA00022692"/>
    </source>
</evidence>
<keyword evidence="4 9" id="KW-0812">Transmembrane</keyword>
<keyword evidence="2" id="KW-0813">Transport</keyword>
<feature type="transmembrane region" description="Helical" evidence="9">
    <location>
        <begin position="482"/>
        <end position="504"/>
    </location>
</feature>
<accession>A0ABP0EG52</accession>
<feature type="transmembrane region" description="Helical" evidence="9">
    <location>
        <begin position="184"/>
        <end position="206"/>
    </location>
</feature>
<evidence type="ECO:0000256" key="5">
    <source>
        <dbReference type="ARBA" id="ARBA00022958"/>
    </source>
</evidence>
<sequence length="805" mass="89168">MSKPLDLSPEESIAASQYSDIDSAVSSADGVEDGIEPEKNDTSQKQSWKEILILGFSSLGAIYGDIGTSPLYVLNTIKYPNSPPSQTDIYGAVSVIFYLFTIIVIIKYLLIVLVIGPNNGEGGQVAIYAKIARHLKIGPRGVTIPGGPEKDDLLLLSRQETSSSFVSLSSKLNNFKNSPGMIKIISKIILCGCFLGCSLVISDGLLTPTTSVLSAIAGIQIAKPDFDNVLVVSEVVLVCLFVMQQFGSAKISFAFAPIIFLWLIGLFICGVINIAKYHPGIFKALSPYYAIQLLRNGGIDVFSGAMLAITGTEAMFADIGHFGRLPVQLSLTVIVYPALIICYLGQAAFILHNPEALSNPFFFSIPGGLNSPSYWVMFVLATLSTIIASQALILGVFSIIAQLINLDCFPKFKIVHVSKNYSGKVYIPAVNWALMVGVVCTTAGFKNSNNVTAAYGLGITLDFLVTSVLIMICMVYVYEWNLIIPIIFCLVFVPLEIILVVSNLKKVVHGAWFPIMMAGLVYLFLSFWRWARSKKVDQEFKARVKIGDLYPEYKRIPVSETVDLRNGDLQDEESRGRQRLREEVVVEYGISLKSMLKIGTDLKVNTIFGNQLLKRYPGVAIMYTEAIHTLNSPNTVPQLYKTMVSSFPAIPSVFIFCAVRVLSIPIVSESERVMIGSMKIPGHYRCILRFGFMEEVRIDDDLLHTILNTLPDTPDLIDNFSKGLIRNTSSIPVMHVFENELLRSHRYVGDEYSTKNPLIKIQRWLRKFMINHMFSPINSAFRPKGQILKGDEEKEKVFIGSVVRI</sequence>
<comment type="subcellular location">
    <subcellularLocation>
        <location evidence="1">Membrane</location>
        <topology evidence="1">Multi-pass membrane protein</topology>
    </subcellularLocation>
</comment>
<evidence type="ECO:0000256" key="6">
    <source>
        <dbReference type="ARBA" id="ARBA00022989"/>
    </source>
</evidence>
<evidence type="ECO:0000313" key="12">
    <source>
        <dbReference type="EMBL" id="CAK7907721.1"/>
    </source>
</evidence>
<feature type="domain" description="K+ potassium transporter C-terminal" evidence="11">
    <location>
        <begin position="626"/>
        <end position="788"/>
    </location>
</feature>
<keyword evidence="5" id="KW-0630">Potassium</keyword>
<evidence type="ECO:0000259" key="11">
    <source>
        <dbReference type="Pfam" id="PF22776"/>
    </source>
</evidence>
<evidence type="ECO:0000256" key="3">
    <source>
        <dbReference type="ARBA" id="ARBA00022538"/>
    </source>
</evidence>
<evidence type="ECO:0000256" key="7">
    <source>
        <dbReference type="ARBA" id="ARBA00023065"/>
    </source>
</evidence>
<dbReference type="InterPro" id="IPR003855">
    <property type="entry name" value="K+_transporter"/>
</dbReference>
<feature type="transmembrane region" description="Helical" evidence="9">
    <location>
        <begin position="255"/>
        <end position="277"/>
    </location>
</feature>
<dbReference type="Proteomes" id="UP001497600">
    <property type="component" value="Chromosome E"/>
</dbReference>
<evidence type="ECO:0000256" key="8">
    <source>
        <dbReference type="ARBA" id="ARBA00023136"/>
    </source>
</evidence>
<feature type="transmembrane region" description="Helical" evidence="9">
    <location>
        <begin position="329"/>
        <end position="352"/>
    </location>
</feature>
<dbReference type="PANTHER" id="PTHR30540:SF83">
    <property type="entry name" value="K+ POTASSIUM TRANSPORTER"/>
    <property type="match status" value="1"/>
</dbReference>
<feature type="transmembrane region" description="Helical" evidence="9">
    <location>
        <begin position="372"/>
        <end position="404"/>
    </location>
</feature>
<organism evidence="12 13">
    <name type="scientific">[Candida] anglica</name>
    <dbReference type="NCBI Taxonomy" id="148631"/>
    <lineage>
        <taxon>Eukaryota</taxon>
        <taxon>Fungi</taxon>
        <taxon>Dikarya</taxon>
        <taxon>Ascomycota</taxon>
        <taxon>Saccharomycotina</taxon>
        <taxon>Pichiomycetes</taxon>
        <taxon>Debaryomycetaceae</taxon>
        <taxon>Kurtzmaniella</taxon>
    </lineage>
</organism>
<evidence type="ECO:0000256" key="9">
    <source>
        <dbReference type="SAM" id="Phobius"/>
    </source>
</evidence>
<proteinExistence type="predicted"/>
<keyword evidence="3" id="KW-0633">Potassium transport</keyword>
<keyword evidence="13" id="KW-1185">Reference proteome</keyword>
<evidence type="ECO:0000313" key="13">
    <source>
        <dbReference type="Proteomes" id="UP001497600"/>
    </source>
</evidence>
<keyword evidence="8 9" id="KW-0472">Membrane</keyword>
<evidence type="ECO:0000256" key="2">
    <source>
        <dbReference type="ARBA" id="ARBA00022448"/>
    </source>
</evidence>
<dbReference type="InterPro" id="IPR053952">
    <property type="entry name" value="K_trans_C"/>
</dbReference>
<keyword evidence="7" id="KW-0406">Ion transport</keyword>
<feature type="transmembrane region" description="Helical" evidence="9">
    <location>
        <begin position="51"/>
        <end position="74"/>
    </location>
</feature>
<dbReference type="EMBL" id="OZ004257">
    <property type="protein sequence ID" value="CAK7907721.1"/>
    <property type="molecule type" value="Genomic_DNA"/>
</dbReference>
<gene>
    <name evidence="12" type="primary">HAK1</name>
    <name evidence="12" type="ORF">CAAN4_E06744</name>
</gene>
<reference evidence="12 13" key="1">
    <citation type="submission" date="2024-01" db="EMBL/GenBank/DDBJ databases">
        <authorList>
            <consortium name="Genoscope - CEA"/>
            <person name="William W."/>
        </authorList>
    </citation>
    <scope>NUCLEOTIDE SEQUENCE [LARGE SCALE GENOMIC DNA]</scope>
    <source>
        <strain evidence="12 13">29B2s-10</strain>
    </source>
</reference>
<feature type="transmembrane region" description="Helical" evidence="9">
    <location>
        <begin position="451"/>
        <end position="475"/>
    </location>
</feature>
<dbReference type="PANTHER" id="PTHR30540">
    <property type="entry name" value="OSMOTIC STRESS POTASSIUM TRANSPORTER"/>
    <property type="match status" value="1"/>
</dbReference>
<feature type="transmembrane region" description="Helical" evidence="9">
    <location>
        <begin position="425"/>
        <end position="445"/>
    </location>
</feature>
<dbReference type="InterPro" id="IPR053951">
    <property type="entry name" value="K_trans_N"/>
</dbReference>
<feature type="transmembrane region" description="Helical" evidence="9">
    <location>
        <begin position="510"/>
        <end position="531"/>
    </location>
</feature>